<name>A0A266LXL6_PSEFR</name>
<protein>
    <submittedName>
        <fullName evidence="1">AvrE family type 3 secretion system effector</fullName>
    </submittedName>
</protein>
<organism evidence="1 2">
    <name type="scientific">Pseudomonas fragi</name>
    <dbReference type="NCBI Taxonomy" id="296"/>
    <lineage>
        <taxon>Bacteria</taxon>
        <taxon>Pseudomonadati</taxon>
        <taxon>Pseudomonadota</taxon>
        <taxon>Gammaproteobacteria</taxon>
        <taxon>Pseudomonadales</taxon>
        <taxon>Pseudomonadaceae</taxon>
        <taxon>Pseudomonas</taxon>
    </lineage>
</organism>
<accession>A0A266LXL6</accession>
<dbReference type="EMBL" id="NQKL01000006">
    <property type="protein sequence ID" value="OZY42127.1"/>
    <property type="molecule type" value="Genomic_DNA"/>
</dbReference>
<evidence type="ECO:0000313" key="1">
    <source>
        <dbReference type="EMBL" id="OZY42127.1"/>
    </source>
</evidence>
<sequence>MTVKSFDLAKPAPSEIPGTASPNIPLSTEPAQLTGFRHYAQPSLAFSASLVEGKVVTQGSYVGQDIAEQLNQLPKQFTQDAVYAGNSQNLRILDDKLNVFYLQSTPAVAAVLKSSCPTSFLRLAPNNPGRAHLGQVSGVQTTVAGDQFRLEDQRLYRFEPQTHCWLPEKDDARYGRLGLSSDGLLIKVPVGVTDISVEGAMQVCLKSPTDGCFLSISRGAVGGETKLLPVTEARRAVQLSRIGLARDTLYGATPQGELLRASLDSAQSGCLVMRPASVEGLEELHKGAVSFKGFMHDDNGQLNALLLNNCQQLHSSPLIDTPLQATGWNLSDVLLKVNDKGMPEPGLRAFAGAIDLGPRGMVALEGSTLLSWDEHDRQWRKTGHEHVDQIAPGLDGRAYVLQDAALKALATHKTRDPAYSGASYDFVPVNDARTRVTLDGTLSDNPARKISAFAVDHPGRFVTLDDQNRLVAHINGKEIPLKFAQPQALQALALDCRGDLYAQTRTGALLKLDNAQWQTPSAAELAWTTLKLPGNERLESLRMDAGQQLIASWVQNDSKQKNRDEKYWQLTTSADGAQQWKPFEAQLVSPARPLAQLLGSGEMKSQNNDTSWAVNSTVMGNRTEGLPVDRGFFRGVLAHLEPVQGIKNIGLDLQHRVNGRRGMAALYAQERDLQGQLQALANTQPNALNMTARLDRLSQRESTQALASEIKACLMPVEASSEQLAMRLGDLKGATVVPLVESFAKPSTSSLHTMCKVFENLAPSKTNATAALLRSYESQGVTLSPRNAEYKRDLSNPTGLVESDLILHARTLSRLAALIGRLENTAPDQAGVAAGLKAVMEDYQNSPIHKKTSQNINSLAQAETLYNNFKLLAQDLGTPGAALNFHIARTMELGEPQTVKQALLGAIQASDSGQSIAASRTKTKAVSAFFMPVPLLEIIVGASRSKTNGITMSRTDQGVSFDISMGTLHGVNGSVGSGAALPLGQALLGYSLRVGVDTTLALSHDHKQGLNFEVKEADIPAMMDILTGEKGDVFDLLDLGHKHKSSQRSQQSADWSVSAHVQPRAQVVTPPSSDAVSGVARGMVNAGANLQLLHADKSSATALGEGQITRAKDLNVQILAKGGVSLGASPATTAAVVPLNDSGSIWVPYTSSDASFALNFDRSSARAMRFTVGQPQVIEQAQINTLRDDMSRHSPQLNQQLASLPAEGTPVEQLRGLQRLFEQLPSAPARAEEHHRLQEKLQDHLHEQALAAQGMRELKSVERTVSYVGFKGGPQHEWLDEAAPANKDAILRLFAQQPQMSRLLKDLESSQGTSVVMELEVKPQVRRMIADRIEGGSKVQGEVQKALENTDNLRVKNLVVSYTASRTHSLTTPVPLMSYTSNAMLSHTCKLLNIELKYGQDPDAPLRLEFKDTVSPAPVRELHPEQLDQKIRHGRTPLV</sequence>
<dbReference type="RefSeq" id="WP_095029052.1">
    <property type="nucleotide sequence ID" value="NZ_NQKL01000006.1"/>
</dbReference>
<dbReference type="InterPro" id="IPR021085">
    <property type="entry name" value="AvrE_T3Es"/>
</dbReference>
<proteinExistence type="predicted"/>
<dbReference type="Proteomes" id="UP000216113">
    <property type="component" value="Unassembled WGS sequence"/>
</dbReference>
<comment type="caution">
    <text evidence="1">The sequence shown here is derived from an EMBL/GenBank/DDBJ whole genome shotgun (WGS) entry which is preliminary data.</text>
</comment>
<evidence type="ECO:0000313" key="2">
    <source>
        <dbReference type="Proteomes" id="UP000216113"/>
    </source>
</evidence>
<reference evidence="1 2" key="1">
    <citation type="submission" date="2017-08" db="EMBL/GenBank/DDBJ databases">
        <title>Genomic and metabolic characterisation of spoilage-associated Pseudomonas species.</title>
        <authorList>
            <person name="Stanborough T."/>
            <person name="Fegan N."/>
            <person name="Powell S.M."/>
            <person name="Singh T."/>
            <person name="Tamplin M.L."/>
            <person name="Chandry P.S."/>
        </authorList>
    </citation>
    <scope>NUCLEOTIDE SEQUENCE [LARGE SCALE GENOMIC DNA]</scope>
    <source>
        <strain evidence="1 2">F1820</strain>
    </source>
</reference>
<gene>
    <name evidence="1" type="ORF">CJF43_10070</name>
</gene>
<dbReference type="Pfam" id="PF11725">
    <property type="entry name" value="AvrE_T3Es"/>
    <property type="match status" value="2"/>
</dbReference>